<gene>
    <name evidence="1" type="ORF">H4C47_10205</name>
</gene>
<organism evidence="1 2">
    <name type="scientific">Pseudomonas putida</name>
    <name type="common">Arthrobacter siderocapsulatus</name>
    <dbReference type="NCBI Taxonomy" id="303"/>
    <lineage>
        <taxon>Bacteria</taxon>
        <taxon>Pseudomonadati</taxon>
        <taxon>Pseudomonadota</taxon>
        <taxon>Gammaproteobacteria</taxon>
        <taxon>Pseudomonadales</taxon>
        <taxon>Pseudomonadaceae</taxon>
        <taxon>Pseudomonas</taxon>
    </lineage>
</organism>
<accession>A0A7W2L0P6</accession>
<dbReference type="Gene3D" id="3.40.50.2300">
    <property type="match status" value="1"/>
</dbReference>
<dbReference type="EMBL" id="JACGDG010000007">
    <property type="protein sequence ID" value="MBA6116106.1"/>
    <property type="molecule type" value="Genomic_DNA"/>
</dbReference>
<name>A0A7W2L0P6_PSEPU</name>
<evidence type="ECO:0000313" key="1">
    <source>
        <dbReference type="EMBL" id="MBA6116106.1"/>
    </source>
</evidence>
<keyword evidence="1" id="KW-0808">Transferase</keyword>
<keyword evidence="1" id="KW-0418">Kinase</keyword>
<comment type="caution">
    <text evidence="1">The sequence shown here is derived from an EMBL/GenBank/DDBJ whole genome shotgun (WGS) entry which is preliminary data.</text>
</comment>
<dbReference type="RefSeq" id="WP_054903233.1">
    <property type="nucleotide sequence ID" value="NZ_CP060529.1"/>
</dbReference>
<evidence type="ECO:0000313" key="2">
    <source>
        <dbReference type="Proteomes" id="UP000553948"/>
    </source>
</evidence>
<dbReference type="GO" id="GO:0016301">
    <property type="term" value="F:kinase activity"/>
    <property type="evidence" value="ECO:0007669"/>
    <property type="project" value="UniProtKB-KW"/>
</dbReference>
<protein>
    <submittedName>
        <fullName evidence="1">Histidine kinase</fullName>
    </submittedName>
</protein>
<sequence>MHQPYVLIHQARPSHQILLHQACNALGVFDVRVTDGLTELNACLARRGSADLLILDHSMNDGLTVLEHIERNRSSRALLFVGRASSHRPDLAKEAQRRGLWVLADLPWPLPVLRWQQALQRIQRVTSPTHAR</sequence>
<dbReference type="AlphaFoldDB" id="A0A7W2L0P6"/>
<reference evidence="1 2" key="1">
    <citation type="submission" date="2020-07" db="EMBL/GenBank/DDBJ databases">
        <title>Diversity of carbapenemase encoding genes among Pseudomonas putida group clinical isolates in a tertiary Brazilian hospital.</title>
        <authorList>
            <person name="Alberto-Lei F."/>
            <person name="Nodari C.S."/>
            <person name="Streling A.P."/>
            <person name="Paulino J.T."/>
            <person name="Bessa-Neto F.O."/>
            <person name="Cayo R."/>
            <person name="Gales A.C."/>
        </authorList>
    </citation>
    <scope>NUCLEOTIDE SEQUENCE [LARGE SCALE GENOMIC DNA]</scope>
    <source>
        <strain evidence="1 2">12464</strain>
    </source>
</reference>
<proteinExistence type="predicted"/>
<dbReference type="Proteomes" id="UP000553948">
    <property type="component" value="Unassembled WGS sequence"/>
</dbReference>